<accession>A0ABU3KCT0</accession>
<comment type="caution">
    <text evidence="8">The sequence shown here is derived from an EMBL/GenBank/DDBJ whole genome shotgun (WGS) entry which is preliminary data.</text>
</comment>
<dbReference type="SUPFAM" id="SSF88946">
    <property type="entry name" value="Sigma2 domain of RNA polymerase sigma factors"/>
    <property type="match status" value="1"/>
</dbReference>
<comment type="similarity">
    <text evidence="1">Belongs to the sigma-70 factor family. ECF subfamily.</text>
</comment>
<dbReference type="InterPro" id="IPR007627">
    <property type="entry name" value="RNA_pol_sigma70_r2"/>
</dbReference>
<dbReference type="EMBL" id="JAQOUE010000002">
    <property type="protein sequence ID" value="MDT7044242.1"/>
    <property type="molecule type" value="Genomic_DNA"/>
</dbReference>
<dbReference type="NCBIfam" id="TIGR02937">
    <property type="entry name" value="sigma70-ECF"/>
    <property type="match status" value="1"/>
</dbReference>
<dbReference type="SUPFAM" id="SSF88659">
    <property type="entry name" value="Sigma3 and sigma4 domains of RNA polymerase sigma factors"/>
    <property type="match status" value="1"/>
</dbReference>
<evidence type="ECO:0000259" key="7">
    <source>
        <dbReference type="Pfam" id="PF08281"/>
    </source>
</evidence>
<feature type="domain" description="RNA polymerase sigma-70 region 2" evidence="6">
    <location>
        <begin position="38"/>
        <end position="105"/>
    </location>
</feature>
<reference evidence="8 9" key="1">
    <citation type="journal article" date="2023" name="ISME J.">
        <title>Cultivation and genomic characterization of novel and ubiquitous marine nitrite-oxidizing bacteria from the Nitrospirales.</title>
        <authorList>
            <person name="Mueller A.J."/>
            <person name="Daebeler A."/>
            <person name="Herbold C.W."/>
            <person name="Kirkegaard R.H."/>
            <person name="Daims H."/>
        </authorList>
    </citation>
    <scope>NUCLEOTIDE SEQUENCE [LARGE SCALE GENOMIC DNA]</scope>
    <source>
        <strain evidence="8 9">EB</strain>
    </source>
</reference>
<dbReference type="InterPro" id="IPR013249">
    <property type="entry name" value="RNA_pol_sigma70_r4_t2"/>
</dbReference>
<sequence>MQEEDTQQSSGSPSGKWKEEQVLVEALRQGNESAFGFLIETYYGALLRLAMAYVPSRAVAEEVVQETWQGVLESLPRFEGRSSLKTWMFRILTNRAKTRGQRERRYESLDSGDGQGEGDDEGWREPDRFIQSGALAGHWSTLPSMWDEETPERLLLSKESRVLIQQAINALPPVQRHVMTLRDIEELDAKDVCNILEITETNQRVLLHRARAKVRKFIEQQLIEKKATH</sequence>
<dbReference type="InterPro" id="IPR036388">
    <property type="entry name" value="WH-like_DNA-bd_sf"/>
</dbReference>
<dbReference type="PANTHER" id="PTHR43133">
    <property type="entry name" value="RNA POLYMERASE ECF-TYPE SIGMA FACTO"/>
    <property type="match status" value="1"/>
</dbReference>
<dbReference type="RefSeq" id="WP_313834827.1">
    <property type="nucleotide sequence ID" value="NZ_JAQOUE010000002.1"/>
</dbReference>
<gene>
    <name evidence="8" type="ORF">PPG34_17965</name>
</gene>
<dbReference type="Gene3D" id="1.10.10.10">
    <property type="entry name" value="Winged helix-like DNA-binding domain superfamily/Winged helix DNA-binding domain"/>
    <property type="match status" value="1"/>
</dbReference>
<protein>
    <submittedName>
        <fullName evidence="8">Sigma-70 family RNA polymerase sigma factor</fullName>
    </submittedName>
</protein>
<evidence type="ECO:0000256" key="1">
    <source>
        <dbReference type="ARBA" id="ARBA00010641"/>
    </source>
</evidence>
<organism evidence="8 9">
    <name type="scientific">Candidatus Nitronereus thalassa</name>
    <dbReference type="NCBI Taxonomy" id="3020898"/>
    <lineage>
        <taxon>Bacteria</taxon>
        <taxon>Pseudomonadati</taxon>
        <taxon>Nitrospirota</taxon>
        <taxon>Nitrospiria</taxon>
        <taxon>Nitrospirales</taxon>
        <taxon>Nitrospiraceae</taxon>
        <taxon>Candidatus Nitronereus</taxon>
    </lineage>
</organism>
<keyword evidence="9" id="KW-1185">Reference proteome</keyword>
<dbReference type="Gene3D" id="1.10.1740.10">
    <property type="match status" value="1"/>
</dbReference>
<dbReference type="InterPro" id="IPR039425">
    <property type="entry name" value="RNA_pol_sigma-70-like"/>
</dbReference>
<feature type="domain" description="RNA polymerase sigma factor 70 region 4 type 2" evidence="7">
    <location>
        <begin position="162"/>
        <end position="213"/>
    </location>
</feature>
<feature type="region of interest" description="Disordered" evidence="5">
    <location>
        <begin position="102"/>
        <end position="124"/>
    </location>
</feature>
<evidence type="ECO:0000256" key="5">
    <source>
        <dbReference type="SAM" id="MobiDB-lite"/>
    </source>
</evidence>
<dbReference type="InterPro" id="IPR013325">
    <property type="entry name" value="RNA_pol_sigma_r2"/>
</dbReference>
<dbReference type="CDD" id="cd06171">
    <property type="entry name" value="Sigma70_r4"/>
    <property type="match status" value="1"/>
</dbReference>
<name>A0ABU3KCT0_9BACT</name>
<keyword evidence="4" id="KW-0804">Transcription</keyword>
<keyword evidence="2" id="KW-0805">Transcription regulation</keyword>
<evidence type="ECO:0000256" key="2">
    <source>
        <dbReference type="ARBA" id="ARBA00023015"/>
    </source>
</evidence>
<evidence type="ECO:0000313" key="9">
    <source>
        <dbReference type="Proteomes" id="UP001250932"/>
    </source>
</evidence>
<proteinExistence type="inferred from homology"/>
<dbReference type="InterPro" id="IPR014284">
    <property type="entry name" value="RNA_pol_sigma-70_dom"/>
</dbReference>
<evidence type="ECO:0000256" key="3">
    <source>
        <dbReference type="ARBA" id="ARBA00023082"/>
    </source>
</evidence>
<keyword evidence="3" id="KW-0731">Sigma factor</keyword>
<dbReference type="InterPro" id="IPR013324">
    <property type="entry name" value="RNA_pol_sigma_r3/r4-like"/>
</dbReference>
<dbReference type="Pfam" id="PF08281">
    <property type="entry name" value="Sigma70_r4_2"/>
    <property type="match status" value="1"/>
</dbReference>
<evidence type="ECO:0000256" key="4">
    <source>
        <dbReference type="ARBA" id="ARBA00023163"/>
    </source>
</evidence>
<evidence type="ECO:0000313" key="8">
    <source>
        <dbReference type="EMBL" id="MDT7044242.1"/>
    </source>
</evidence>
<dbReference type="PANTHER" id="PTHR43133:SF53">
    <property type="entry name" value="ECF RNA POLYMERASE SIGMA-E FACTOR"/>
    <property type="match status" value="1"/>
</dbReference>
<evidence type="ECO:0000259" key="6">
    <source>
        <dbReference type="Pfam" id="PF04542"/>
    </source>
</evidence>
<dbReference type="Pfam" id="PF04542">
    <property type="entry name" value="Sigma70_r2"/>
    <property type="match status" value="1"/>
</dbReference>
<dbReference type="Proteomes" id="UP001250932">
    <property type="component" value="Unassembled WGS sequence"/>
</dbReference>